<dbReference type="SMART" id="SM00584">
    <property type="entry name" value="TLDc"/>
    <property type="match status" value="1"/>
</dbReference>
<evidence type="ECO:0000256" key="2">
    <source>
        <dbReference type="SAM" id="Phobius"/>
    </source>
</evidence>
<keyword evidence="2" id="KW-0812">Transmembrane</keyword>
<protein>
    <recommendedName>
        <fullName evidence="3">TLDc domain-containing protein</fullName>
    </recommendedName>
</protein>
<evidence type="ECO:0000259" key="3">
    <source>
        <dbReference type="PROSITE" id="PS51886"/>
    </source>
</evidence>
<dbReference type="Pfam" id="PF07534">
    <property type="entry name" value="TLD"/>
    <property type="match status" value="1"/>
</dbReference>
<feature type="transmembrane region" description="Helical" evidence="2">
    <location>
        <begin position="31"/>
        <end position="49"/>
    </location>
</feature>
<evidence type="ECO:0000313" key="5">
    <source>
        <dbReference type="Proteomes" id="UP001206925"/>
    </source>
</evidence>
<feature type="region of interest" description="Disordered" evidence="1">
    <location>
        <begin position="133"/>
        <end position="186"/>
    </location>
</feature>
<dbReference type="PROSITE" id="PS51886">
    <property type="entry name" value="TLDC"/>
    <property type="match status" value="1"/>
</dbReference>
<sequence length="370" mass="40544">MAFDICGLLSLFTDETQFFPESSPPTFSPPSSLLLGFLIIIIIIPNAFMERQNKLTNLFSDSPSSSPPHGSPSPLPHKARSHTKGGGYFSSVLTYMRSSNEASPNKHDNNLKPIQSLPTRWKSKGESWQHIPLDTYDEDDEFNPREKSETRSSIREVSSAKEENGDQGSTGSTSGSSEVFEDATEPNTPMRAVIDITIDSAFISPELYVFFQASLPNIVKGCRWVLLYSTLKHGISLRTLIRKSSDLSGPCLLITGDTQGAVFGGLLSGPLTPTPKRKYQGTHETFVFTTLYGAPRLFRPTGANRYFYMCLNDLLALGGGGNFALRLDGDLLTGTSGRCDTFGNQCLAHDESFALKNVEVILLLLSLILL</sequence>
<comment type="caution">
    <text evidence="4">The sequence shown here is derived from an EMBL/GenBank/DDBJ whole genome shotgun (WGS) entry which is preliminary data.</text>
</comment>
<gene>
    <name evidence="4" type="ORF">M8C21_016579</name>
</gene>
<reference evidence="4" key="1">
    <citation type="submission" date="2022-06" db="EMBL/GenBank/DDBJ databases">
        <title>Uncovering the hologenomic basis of an extraordinary plant invasion.</title>
        <authorList>
            <person name="Bieker V.C."/>
            <person name="Martin M.D."/>
            <person name="Gilbert T."/>
            <person name="Hodgins K."/>
            <person name="Battlay P."/>
            <person name="Petersen B."/>
            <person name="Wilson J."/>
        </authorList>
    </citation>
    <scope>NUCLEOTIDE SEQUENCE</scope>
    <source>
        <strain evidence="4">AA19_3_7</strain>
        <tissue evidence="4">Leaf</tissue>
    </source>
</reference>
<keyword evidence="5" id="KW-1185">Reference proteome</keyword>
<dbReference type="PANTHER" id="PTHR23354">
    <property type="entry name" value="NUCLEOLAR PROTEIN 7/ESTROGEN RECEPTOR COACTIVATOR-RELATED"/>
    <property type="match status" value="1"/>
</dbReference>
<accession>A0AAD5GLY6</accession>
<keyword evidence="2" id="KW-1133">Transmembrane helix</keyword>
<evidence type="ECO:0000256" key="1">
    <source>
        <dbReference type="SAM" id="MobiDB-lite"/>
    </source>
</evidence>
<feature type="compositionally biased region" description="Pro residues" evidence="1">
    <location>
        <begin position="65"/>
        <end position="75"/>
    </location>
</feature>
<dbReference type="AlphaFoldDB" id="A0AAD5GLY6"/>
<dbReference type="EMBL" id="JAMZMK010007534">
    <property type="protein sequence ID" value="KAI7744448.1"/>
    <property type="molecule type" value="Genomic_DNA"/>
</dbReference>
<proteinExistence type="predicted"/>
<dbReference type="PANTHER" id="PTHR23354:SF74">
    <property type="entry name" value="TLD-DOMAIN CONTAINING NUCLEOLAR PROTEIN"/>
    <property type="match status" value="1"/>
</dbReference>
<evidence type="ECO:0000313" key="4">
    <source>
        <dbReference type="EMBL" id="KAI7744448.1"/>
    </source>
</evidence>
<organism evidence="4 5">
    <name type="scientific">Ambrosia artemisiifolia</name>
    <name type="common">Common ragweed</name>
    <dbReference type="NCBI Taxonomy" id="4212"/>
    <lineage>
        <taxon>Eukaryota</taxon>
        <taxon>Viridiplantae</taxon>
        <taxon>Streptophyta</taxon>
        <taxon>Embryophyta</taxon>
        <taxon>Tracheophyta</taxon>
        <taxon>Spermatophyta</taxon>
        <taxon>Magnoliopsida</taxon>
        <taxon>eudicotyledons</taxon>
        <taxon>Gunneridae</taxon>
        <taxon>Pentapetalae</taxon>
        <taxon>asterids</taxon>
        <taxon>campanulids</taxon>
        <taxon>Asterales</taxon>
        <taxon>Asteraceae</taxon>
        <taxon>Asteroideae</taxon>
        <taxon>Heliantheae alliance</taxon>
        <taxon>Heliantheae</taxon>
        <taxon>Ambrosia</taxon>
    </lineage>
</organism>
<keyword evidence="2" id="KW-0472">Membrane</keyword>
<feature type="compositionally biased region" description="Basic and acidic residues" evidence="1">
    <location>
        <begin position="142"/>
        <end position="164"/>
    </location>
</feature>
<feature type="region of interest" description="Disordered" evidence="1">
    <location>
        <begin position="59"/>
        <end position="83"/>
    </location>
</feature>
<feature type="domain" description="TLDc" evidence="3">
    <location>
        <begin position="201"/>
        <end position="364"/>
    </location>
</feature>
<name>A0AAD5GLY6_AMBAR</name>
<dbReference type="InterPro" id="IPR006571">
    <property type="entry name" value="TLDc_dom"/>
</dbReference>
<dbReference type="Proteomes" id="UP001206925">
    <property type="component" value="Unassembled WGS sequence"/>
</dbReference>
<feature type="region of interest" description="Disordered" evidence="1">
    <location>
        <begin position="99"/>
        <end position="118"/>
    </location>
</feature>